<gene>
    <name evidence="1" type="ORF">DSO57_1034675</name>
</gene>
<organism evidence="1 2">
    <name type="scientific">Entomophthora muscae</name>
    <dbReference type="NCBI Taxonomy" id="34485"/>
    <lineage>
        <taxon>Eukaryota</taxon>
        <taxon>Fungi</taxon>
        <taxon>Fungi incertae sedis</taxon>
        <taxon>Zoopagomycota</taxon>
        <taxon>Entomophthoromycotina</taxon>
        <taxon>Entomophthoromycetes</taxon>
        <taxon>Entomophthorales</taxon>
        <taxon>Entomophthoraceae</taxon>
        <taxon>Entomophthora</taxon>
    </lineage>
</organism>
<dbReference type="EMBL" id="QTSX02000292">
    <property type="protein sequence ID" value="KAJ9087283.1"/>
    <property type="molecule type" value="Genomic_DNA"/>
</dbReference>
<evidence type="ECO:0000313" key="2">
    <source>
        <dbReference type="Proteomes" id="UP001165960"/>
    </source>
</evidence>
<reference evidence="1" key="1">
    <citation type="submission" date="2022-04" db="EMBL/GenBank/DDBJ databases">
        <title>Genome of the entomopathogenic fungus Entomophthora muscae.</title>
        <authorList>
            <person name="Elya C."/>
            <person name="Lovett B.R."/>
            <person name="Lee E."/>
            <person name="Macias A.M."/>
            <person name="Hajek A.E."/>
            <person name="De Bivort B.L."/>
            <person name="Kasson M.T."/>
            <person name="De Fine Licht H.H."/>
            <person name="Stajich J.E."/>
        </authorList>
    </citation>
    <scope>NUCLEOTIDE SEQUENCE</scope>
    <source>
        <strain evidence="1">Berkeley</strain>
    </source>
</reference>
<proteinExistence type="predicted"/>
<comment type="caution">
    <text evidence="1">The sequence shown here is derived from an EMBL/GenBank/DDBJ whole genome shotgun (WGS) entry which is preliminary data.</text>
</comment>
<protein>
    <submittedName>
        <fullName evidence="1">Uncharacterized protein</fullName>
    </submittedName>
</protein>
<dbReference type="Proteomes" id="UP001165960">
    <property type="component" value="Unassembled WGS sequence"/>
</dbReference>
<keyword evidence="2" id="KW-1185">Reference proteome</keyword>
<accession>A0ACC2UKE8</accession>
<name>A0ACC2UKE8_9FUNG</name>
<evidence type="ECO:0000313" key="1">
    <source>
        <dbReference type="EMBL" id="KAJ9087283.1"/>
    </source>
</evidence>
<sequence length="56" mass="6024">MDLMVKIIDEIRKLGQSILIVLVDTSDSQSDPIAATSTSLSPILISAPCESSMNFQ</sequence>